<keyword evidence="2" id="KW-1185">Reference proteome</keyword>
<evidence type="ECO:0008006" key="3">
    <source>
        <dbReference type="Google" id="ProtNLM"/>
    </source>
</evidence>
<sequence>MALNTPLQKTTDPTTNAVSISPHPYKDEKFLLSRPQTTLTVTSSPHKYKATGTIYLTTYRLAFVESGISKGAPPLIHNATNAEWASVDLPLFGLFGSNFNQPILGENSLKGKCYVVPENSGFPLTGPNPNPDISWRLTFNSGTCGSFLGAFFKVMDWVNRRKVEMKSEESNSQNDEDQQNQTKTLLKNIKPSMAKDIKDAFIDPNDPSAIYL</sequence>
<dbReference type="AlphaFoldDB" id="A0A9W7E2C6"/>
<name>A0A9W7E2C6_9STRA</name>
<dbReference type="EMBL" id="BRXW01000521">
    <property type="protein sequence ID" value="GMH62735.1"/>
    <property type="molecule type" value="Genomic_DNA"/>
</dbReference>
<dbReference type="SUPFAM" id="SSF50729">
    <property type="entry name" value="PH domain-like"/>
    <property type="match status" value="1"/>
</dbReference>
<gene>
    <name evidence="1" type="ORF">TrLO_g15163</name>
</gene>
<dbReference type="GO" id="GO:0003713">
    <property type="term" value="F:transcription coactivator activity"/>
    <property type="evidence" value="ECO:0007669"/>
    <property type="project" value="InterPro"/>
</dbReference>
<dbReference type="InterPro" id="IPR044852">
    <property type="entry name" value="WBP2-like"/>
</dbReference>
<proteinExistence type="predicted"/>
<dbReference type="GO" id="GO:0031490">
    <property type="term" value="F:chromatin DNA binding"/>
    <property type="evidence" value="ECO:0007669"/>
    <property type="project" value="TreeGrafter"/>
</dbReference>
<dbReference type="PANTHER" id="PTHR31606">
    <property type="entry name" value="WW DOMAIN BINDING PROTEIN 2, ISOFORM E"/>
    <property type="match status" value="1"/>
</dbReference>
<comment type="caution">
    <text evidence="1">The sequence shown here is derived from an EMBL/GenBank/DDBJ whole genome shotgun (WGS) entry which is preliminary data.</text>
</comment>
<accession>A0A9W7E2C6</accession>
<dbReference type="GO" id="GO:0005634">
    <property type="term" value="C:nucleus"/>
    <property type="evidence" value="ECO:0007669"/>
    <property type="project" value="TreeGrafter"/>
</dbReference>
<reference evidence="2" key="1">
    <citation type="journal article" date="2023" name="Commun. Biol.">
        <title>Genome analysis of Parmales, the sister group of diatoms, reveals the evolutionary specialization of diatoms from phago-mixotrophs to photoautotrophs.</title>
        <authorList>
            <person name="Ban H."/>
            <person name="Sato S."/>
            <person name="Yoshikawa S."/>
            <person name="Yamada K."/>
            <person name="Nakamura Y."/>
            <person name="Ichinomiya M."/>
            <person name="Sato N."/>
            <person name="Blanc-Mathieu R."/>
            <person name="Endo H."/>
            <person name="Kuwata A."/>
            <person name="Ogata H."/>
        </authorList>
    </citation>
    <scope>NUCLEOTIDE SEQUENCE [LARGE SCALE GENOMIC DNA]</scope>
    <source>
        <strain evidence="2">NIES 3700</strain>
    </source>
</reference>
<evidence type="ECO:0000313" key="2">
    <source>
        <dbReference type="Proteomes" id="UP001165122"/>
    </source>
</evidence>
<evidence type="ECO:0000313" key="1">
    <source>
        <dbReference type="EMBL" id="GMH62735.1"/>
    </source>
</evidence>
<organism evidence="1 2">
    <name type="scientific">Triparma laevis f. longispina</name>
    <dbReference type="NCBI Taxonomy" id="1714387"/>
    <lineage>
        <taxon>Eukaryota</taxon>
        <taxon>Sar</taxon>
        <taxon>Stramenopiles</taxon>
        <taxon>Ochrophyta</taxon>
        <taxon>Bolidophyceae</taxon>
        <taxon>Parmales</taxon>
        <taxon>Triparmaceae</taxon>
        <taxon>Triparma</taxon>
    </lineage>
</organism>
<dbReference type="Proteomes" id="UP001165122">
    <property type="component" value="Unassembled WGS sequence"/>
</dbReference>
<dbReference type="PANTHER" id="PTHR31606:SF1">
    <property type="entry name" value="WW DOMAIN BINDING PROTEIN 2, ISOFORM E"/>
    <property type="match status" value="1"/>
</dbReference>
<dbReference type="OrthoDB" id="1259151at2759"/>
<protein>
    <recommendedName>
        <fullName evidence="3">GRAM domain-containing protein</fullName>
    </recommendedName>
</protein>